<feature type="domain" description="VOC" evidence="1">
    <location>
        <begin position="12"/>
        <end position="126"/>
    </location>
</feature>
<dbReference type="GO" id="GO:0016829">
    <property type="term" value="F:lyase activity"/>
    <property type="evidence" value="ECO:0007669"/>
    <property type="project" value="UniProtKB-KW"/>
</dbReference>
<dbReference type="SUPFAM" id="SSF54593">
    <property type="entry name" value="Glyoxalase/Bleomycin resistance protein/Dihydroxybiphenyl dioxygenase"/>
    <property type="match status" value="1"/>
</dbReference>
<gene>
    <name evidence="2" type="ORF">C8E87_2985</name>
</gene>
<comment type="caution">
    <text evidence="2">The sequence shown here is derived from an EMBL/GenBank/DDBJ whole genome shotgun (WGS) entry which is preliminary data.</text>
</comment>
<dbReference type="PROSITE" id="PS51819">
    <property type="entry name" value="VOC"/>
    <property type="match status" value="1"/>
</dbReference>
<protein>
    <submittedName>
        <fullName evidence="2">Putative enzyme related to lactoylglutathione lyase</fullName>
    </submittedName>
</protein>
<dbReference type="InterPro" id="IPR029068">
    <property type="entry name" value="Glyas_Bleomycin-R_OHBP_Dase"/>
</dbReference>
<dbReference type="Pfam" id="PF18029">
    <property type="entry name" value="Glyoxalase_6"/>
    <property type="match status" value="1"/>
</dbReference>
<dbReference type="CDD" id="cd06587">
    <property type="entry name" value="VOC"/>
    <property type="match status" value="1"/>
</dbReference>
<evidence type="ECO:0000313" key="2">
    <source>
        <dbReference type="EMBL" id="TDO39304.1"/>
    </source>
</evidence>
<keyword evidence="3" id="KW-1185">Reference proteome</keyword>
<reference evidence="2 3" key="1">
    <citation type="submission" date="2019-03" db="EMBL/GenBank/DDBJ databases">
        <title>Sequencing the genomes of 1000 actinobacteria strains.</title>
        <authorList>
            <person name="Klenk H.-P."/>
        </authorList>
    </citation>
    <scope>NUCLEOTIDE SEQUENCE [LARGE SCALE GENOMIC DNA]</scope>
    <source>
        <strain evidence="2 3">DSM 43805</strain>
    </source>
</reference>
<dbReference type="EMBL" id="SNWR01000001">
    <property type="protein sequence ID" value="TDO39304.1"/>
    <property type="molecule type" value="Genomic_DNA"/>
</dbReference>
<dbReference type="PANTHER" id="PTHR35908:SF1">
    <property type="entry name" value="CONSERVED PROTEIN"/>
    <property type="match status" value="1"/>
</dbReference>
<accession>A0A4R6JRT6</accession>
<dbReference type="PANTHER" id="PTHR35908">
    <property type="entry name" value="HYPOTHETICAL FUSION PROTEIN"/>
    <property type="match status" value="1"/>
</dbReference>
<dbReference type="AlphaFoldDB" id="A0A4R6JRT6"/>
<dbReference type="InterPro" id="IPR037523">
    <property type="entry name" value="VOC_core"/>
</dbReference>
<dbReference type="Proteomes" id="UP000294901">
    <property type="component" value="Unassembled WGS sequence"/>
</dbReference>
<dbReference type="Gene3D" id="3.10.180.10">
    <property type="entry name" value="2,3-Dihydroxybiphenyl 1,2-Dioxygenase, domain 1"/>
    <property type="match status" value="1"/>
</dbReference>
<keyword evidence="2" id="KW-0456">Lyase</keyword>
<dbReference type="RefSeq" id="WP_133873655.1">
    <property type="nucleotide sequence ID" value="NZ_BOMD01000105.1"/>
</dbReference>
<proteinExistence type="predicted"/>
<name>A0A4R6JRT6_9ACTN</name>
<dbReference type="InterPro" id="IPR041581">
    <property type="entry name" value="Glyoxalase_6"/>
</dbReference>
<sequence length="132" mass="14495">MSPTRFGGRPDVVLALVLDCADLERSATFWCAVLGYEAEPASAGPYRSLLPPSGDGIELLLQRVPDKKLTKNRLHLDLRVPDLAAETSRVLSLGAELITPTPISEHGWTWNVLADPDNNEFCILQPPPENQH</sequence>
<organism evidence="2 3">
    <name type="scientific">Paractinoplanes brasiliensis</name>
    <dbReference type="NCBI Taxonomy" id="52695"/>
    <lineage>
        <taxon>Bacteria</taxon>
        <taxon>Bacillati</taxon>
        <taxon>Actinomycetota</taxon>
        <taxon>Actinomycetes</taxon>
        <taxon>Micromonosporales</taxon>
        <taxon>Micromonosporaceae</taxon>
        <taxon>Paractinoplanes</taxon>
    </lineage>
</organism>
<evidence type="ECO:0000313" key="3">
    <source>
        <dbReference type="Proteomes" id="UP000294901"/>
    </source>
</evidence>
<dbReference type="OrthoDB" id="3295209at2"/>
<evidence type="ECO:0000259" key="1">
    <source>
        <dbReference type="PROSITE" id="PS51819"/>
    </source>
</evidence>